<dbReference type="AlphaFoldDB" id="A0A132AHZ7"/>
<dbReference type="InterPro" id="IPR035979">
    <property type="entry name" value="RBD_domain_sf"/>
</dbReference>
<evidence type="ECO:0000313" key="7">
    <source>
        <dbReference type="EMBL" id="KPM10628.1"/>
    </source>
</evidence>
<keyword evidence="4" id="KW-0539">Nucleus</keyword>
<evidence type="ECO:0000256" key="2">
    <source>
        <dbReference type="ARBA" id="ARBA00005991"/>
    </source>
</evidence>
<evidence type="ECO:0000259" key="6">
    <source>
        <dbReference type="Pfam" id="PF03467"/>
    </source>
</evidence>
<feature type="compositionally biased region" description="Low complexity" evidence="5">
    <location>
        <begin position="403"/>
        <end position="436"/>
    </location>
</feature>
<feature type="compositionally biased region" description="Basic and acidic residues" evidence="5">
    <location>
        <begin position="25"/>
        <end position="34"/>
    </location>
</feature>
<dbReference type="InterPro" id="IPR005120">
    <property type="entry name" value="UPF3_dom"/>
</dbReference>
<dbReference type="InterPro" id="IPR039722">
    <property type="entry name" value="Upf3"/>
</dbReference>
<dbReference type="GO" id="GO:0045727">
    <property type="term" value="P:positive regulation of translation"/>
    <property type="evidence" value="ECO:0007669"/>
    <property type="project" value="TreeGrafter"/>
</dbReference>
<feature type="compositionally biased region" description="Polar residues" evidence="5">
    <location>
        <begin position="7"/>
        <end position="24"/>
    </location>
</feature>
<organism evidence="7 8">
    <name type="scientific">Sarcoptes scabiei</name>
    <name type="common">Itch mite</name>
    <name type="synonym">Acarus scabiei</name>
    <dbReference type="NCBI Taxonomy" id="52283"/>
    <lineage>
        <taxon>Eukaryota</taxon>
        <taxon>Metazoa</taxon>
        <taxon>Ecdysozoa</taxon>
        <taxon>Arthropoda</taxon>
        <taxon>Chelicerata</taxon>
        <taxon>Arachnida</taxon>
        <taxon>Acari</taxon>
        <taxon>Acariformes</taxon>
        <taxon>Sarcoptiformes</taxon>
        <taxon>Astigmata</taxon>
        <taxon>Psoroptidia</taxon>
        <taxon>Sarcoptoidea</taxon>
        <taxon>Sarcoptidae</taxon>
        <taxon>Sarcoptinae</taxon>
        <taxon>Sarcoptes</taxon>
    </lineage>
</organism>
<evidence type="ECO:0000256" key="1">
    <source>
        <dbReference type="ARBA" id="ARBA00004123"/>
    </source>
</evidence>
<dbReference type="GO" id="GO:0000184">
    <property type="term" value="P:nuclear-transcribed mRNA catabolic process, nonsense-mediated decay"/>
    <property type="evidence" value="ECO:0007669"/>
    <property type="project" value="UniProtKB-KW"/>
</dbReference>
<evidence type="ECO:0000256" key="4">
    <source>
        <dbReference type="ARBA" id="ARBA00023242"/>
    </source>
</evidence>
<feature type="compositionally biased region" description="Basic and acidic residues" evidence="5">
    <location>
        <begin position="299"/>
        <end position="325"/>
    </location>
</feature>
<feature type="region of interest" description="Disordered" evidence="5">
    <location>
        <begin position="216"/>
        <end position="457"/>
    </location>
</feature>
<dbReference type="InterPro" id="IPR012677">
    <property type="entry name" value="Nucleotide-bd_a/b_plait_sf"/>
</dbReference>
<feature type="compositionally biased region" description="Basic and acidic residues" evidence="5">
    <location>
        <begin position="268"/>
        <end position="279"/>
    </location>
</feature>
<comment type="caution">
    <text evidence="7">The sequence shown here is derived from an EMBL/GenBank/DDBJ whole genome shotgun (WGS) entry which is preliminary data.</text>
</comment>
<keyword evidence="3" id="KW-0866">Nonsense-mediated mRNA decay</keyword>
<gene>
    <name evidence="7" type="ORF">QR98_0091880</name>
</gene>
<dbReference type="GO" id="GO:0005730">
    <property type="term" value="C:nucleolus"/>
    <property type="evidence" value="ECO:0007669"/>
    <property type="project" value="TreeGrafter"/>
</dbReference>
<dbReference type="Gene3D" id="3.30.70.330">
    <property type="match status" value="1"/>
</dbReference>
<dbReference type="PANTHER" id="PTHR13112">
    <property type="entry name" value="UPF3 REGULATOR OF NONSENSE TRANSCRIPTS-LIKE PROTEIN"/>
    <property type="match status" value="1"/>
</dbReference>
<dbReference type="CDD" id="cd12455">
    <property type="entry name" value="RRM_like_Smg4_UPF3"/>
    <property type="match status" value="1"/>
</dbReference>
<feature type="domain" description="UPF3" evidence="6">
    <location>
        <begin position="56"/>
        <end position="215"/>
    </location>
</feature>
<evidence type="ECO:0000256" key="5">
    <source>
        <dbReference type="SAM" id="MobiDB-lite"/>
    </source>
</evidence>
<feature type="compositionally biased region" description="Polar residues" evidence="5">
    <location>
        <begin position="255"/>
        <end position="266"/>
    </location>
</feature>
<feature type="region of interest" description="Disordered" evidence="5">
    <location>
        <begin position="1"/>
        <end position="34"/>
    </location>
</feature>
<dbReference type="OrthoDB" id="18087at2759"/>
<dbReference type="EMBL" id="JXLN01015549">
    <property type="protein sequence ID" value="KPM10628.1"/>
    <property type="molecule type" value="Genomic_DNA"/>
</dbReference>
<dbReference type="VEuPathDB" id="VectorBase:SSCA007263"/>
<comment type="similarity">
    <text evidence="2">Belongs to the RENT3 family.</text>
</comment>
<dbReference type="GO" id="GO:0005737">
    <property type="term" value="C:cytoplasm"/>
    <property type="evidence" value="ECO:0007669"/>
    <property type="project" value="TreeGrafter"/>
</dbReference>
<accession>A0A132AHZ7</accession>
<feature type="compositionally biased region" description="Basic and acidic residues" evidence="5">
    <location>
        <begin position="336"/>
        <end position="390"/>
    </location>
</feature>
<name>A0A132AHZ7_SARSC</name>
<dbReference type="Pfam" id="PF03467">
    <property type="entry name" value="Smg4_UPF3"/>
    <property type="match status" value="1"/>
</dbReference>
<protein>
    <submittedName>
        <fullName evidence="7">Smg-4/UPF3-like protein</fullName>
    </submittedName>
</protein>
<dbReference type="GO" id="GO:0003729">
    <property type="term" value="F:mRNA binding"/>
    <property type="evidence" value="ECO:0007669"/>
    <property type="project" value="TreeGrafter"/>
</dbReference>
<sequence>MAKDDTVISSNTKSTFNKDNSSSQHDGDLLRKSKNFDAKSIDKKKKYKPNSSDFITRIVARQLPPTLNEEQFLETVGPLAPYSEFYYVHDYSIGEYSFSRAYIKFKNYEDVICFKNKFDDYVFVDSKGNEFPAIVEFAPLQRLPRRFNLLNIKKDTKVNTYENDPDFIAFAEQLDKPMVIAPQITTEQILEEIESRESRENISQITPLVEYLNRKHSDKIQERSMNEEKRRKKEERRKKRKRRERKEKKEKNKSLNKNSDFGSNVKISAEKDKPNEPKFIKLLSKNGDKNSDTGQNKELYLKENKSNDIKQMEKKREFSKDDTKNDGQSNSNNIEKAIKAENKPAEIKRIRNKDRPSREIYRPKILQENDRIGGDSSSSKDKPTVSKENNRPSIRSSADKTAAKQQQKSSTSSLTNRSKQQNQKSSYQEKSQSKPQDGQNNPSNKFKRRVFVRSNKN</sequence>
<feature type="compositionally biased region" description="Basic residues" evidence="5">
    <location>
        <begin position="230"/>
        <end position="246"/>
    </location>
</feature>
<proteinExistence type="inferred from homology"/>
<comment type="subcellular location">
    <subcellularLocation>
        <location evidence="1">Nucleus</location>
    </subcellularLocation>
</comment>
<feature type="compositionally biased region" description="Basic and acidic residues" evidence="5">
    <location>
        <begin position="216"/>
        <end position="229"/>
    </location>
</feature>
<reference evidence="7 8" key="1">
    <citation type="journal article" date="2015" name="Parasit. Vectors">
        <title>Draft genome of the scabies mite.</title>
        <authorList>
            <person name="Rider S.D.Jr."/>
            <person name="Morgan M.S."/>
            <person name="Arlian L.G."/>
        </authorList>
    </citation>
    <scope>NUCLEOTIDE SEQUENCE [LARGE SCALE GENOMIC DNA]</scope>
    <source>
        <strain evidence="7">Arlian Lab</strain>
    </source>
</reference>
<evidence type="ECO:0000256" key="3">
    <source>
        <dbReference type="ARBA" id="ARBA00023161"/>
    </source>
</evidence>
<dbReference type="Proteomes" id="UP000616769">
    <property type="component" value="Unassembled WGS sequence"/>
</dbReference>
<feature type="compositionally biased region" description="Basic residues" evidence="5">
    <location>
        <begin position="445"/>
        <end position="457"/>
    </location>
</feature>
<evidence type="ECO:0000313" key="8">
    <source>
        <dbReference type="Proteomes" id="UP000616769"/>
    </source>
</evidence>
<dbReference type="PANTHER" id="PTHR13112:SF0">
    <property type="entry name" value="FI21285P1"/>
    <property type="match status" value="1"/>
</dbReference>
<dbReference type="SUPFAM" id="SSF54928">
    <property type="entry name" value="RNA-binding domain, RBD"/>
    <property type="match status" value="1"/>
</dbReference>